<sequence length="451" mass="50740">MRQLSISLLFFSAFQSYASDFNIENSYIKNEEKLSPYIINSDSNMNPAGHGAYYVKPHSMSITDSGKYVLFHNTLPKIPLADDNMDGGYFLKNTETNQTTRLGRPSSLDNYIKMINPAISSSGRYIGFTYTDNSIDYSGVIWDRLEDKLLTAKYPDEMEGKCTNKHTHFNVYPINEKYSYYEYPCSTGSSLKNHTEKVVGITDIQNKESRVINIDIDGNLGNIWLSPSRIISSDGRYLTYTSTEQMDINNVYDGQDTEVAIYLYDRIKSSSVKIKSTRIDLSHQPSTFYSSISPDGKFLIYPARKPANTENDKDFTQNIYLSIYNIDTGMSEYVKGPNNKLIHSISSPTISNNAESIAFSSKNREYNTAGGYGPQVYYYDRVNEKITQVSISQITGESATSAGDALVYGNGKGILWSTSSRLVDPRESGTKHLYTLGKPMIPEICEPYLGF</sequence>
<evidence type="ECO:0008006" key="4">
    <source>
        <dbReference type="Google" id="ProtNLM"/>
    </source>
</evidence>
<dbReference type="InterPro" id="IPR011659">
    <property type="entry name" value="WD40"/>
</dbReference>
<comment type="caution">
    <text evidence="2">The sequence shown here is derived from an EMBL/GenBank/DDBJ whole genome shotgun (WGS) entry which is preliminary data.</text>
</comment>
<dbReference type="EMBL" id="SHOE01000028">
    <property type="protein sequence ID" value="NKJ70117.1"/>
    <property type="molecule type" value="Genomic_DNA"/>
</dbReference>
<dbReference type="InterPro" id="IPR011042">
    <property type="entry name" value="6-blade_b-propeller_TolB-like"/>
</dbReference>
<keyword evidence="3" id="KW-1185">Reference proteome</keyword>
<gene>
    <name evidence="2" type="ORF">EX191_20535</name>
</gene>
<dbReference type="SUPFAM" id="SSF82171">
    <property type="entry name" value="DPP6 N-terminal domain-like"/>
    <property type="match status" value="1"/>
</dbReference>
<evidence type="ECO:0000313" key="3">
    <source>
        <dbReference type="Proteomes" id="UP000778757"/>
    </source>
</evidence>
<dbReference type="Proteomes" id="UP000778757">
    <property type="component" value="Unassembled WGS sequence"/>
</dbReference>
<accession>A0ABX1I2L3</accession>
<evidence type="ECO:0000256" key="1">
    <source>
        <dbReference type="SAM" id="SignalP"/>
    </source>
</evidence>
<reference evidence="2 3" key="1">
    <citation type="journal article" date="2019" name="Curr. Microbiol.">
        <title>Vibrio chemaguriensis sp. nov., from Sundarbans, Bay of Bengal.</title>
        <authorList>
            <person name="Ghosh A."/>
            <person name="Bhadury P."/>
        </authorList>
    </citation>
    <scope>NUCLEOTIDE SEQUENCE [LARGE SCALE GENOMIC DNA]</scope>
    <source>
        <strain evidence="2 3">Iso1</strain>
    </source>
</reference>
<dbReference type="RefSeq" id="WP_164665494.1">
    <property type="nucleotide sequence ID" value="NZ_SHOE01000028.1"/>
</dbReference>
<dbReference type="Gene3D" id="2.120.10.30">
    <property type="entry name" value="TolB, C-terminal domain"/>
    <property type="match status" value="1"/>
</dbReference>
<dbReference type="Pfam" id="PF07676">
    <property type="entry name" value="PD40"/>
    <property type="match status" value="1"/>
</dbReference>
<evidence type="ECO:0000313" key="2">
    <source>
        <dbReference type="EMBL" id="NKJ70117.1"/>
    </source>
</evidence>
<organism evidence="2 3">
    <name type="scientific">Vibrio chemaguriensis</name>
    <dbReference type="NCBI Taxonomy" id="2527672"/>
    <lineage>
        <taxon>Bacteria</taxon>
        <taxon>Pseudomonadati</taxon>
        <taxon>Pseudomonadota</taxon>
        <taxon>Gammaproteobacteria</taxon>
        <taxon>Vibrionales</taxon>
        <taxon>Vibrionaceae</taxon>
        <taxon>Vibrio</taxon>
    </lineage>
</organism>
<keyword evidence="1" id="KW-0732">Signal</keyword>
<proteinExistence type="predicted"/>
<protein>
    <recommendedName>
        <fullName evidence="4">WD40 repeat protein</fullName>
    </recommendedName>
</protein>
<name>A0ABX1I2L3_9VIBR</name>
<feature type="signal peptide" evidence="1">
    <location>
        <begin position="1"/>
        <end position="18"/>
    </location>
</feature>
<feature type="chain" id="PRO_5047072246" description="WD40 repeat protein" evidence="1">
    <location>
        <begin position="19"/>
        <end position="451"/>
    </location>
</feature>